<evidence type="ECO:0008006" key="3">
    <source>
        <dbReference type="Google" id="ProtNLM"/>
    </source>
</evidence>
<dbReference type="EMBL" id="RSCL01000010">
    <property type="protein sequence ID" value="RUT04568.1"/>
    <property type="molecule type" value="Genomic_DNA"/>
</dbReference>
<keyword evidence="2" id="KW-1185">Reference proteome</keyword>
<sequence length="163" mass="18559">MNSENLEILTDADIDYGDLSEDVLKKLALDDELFIATSALVELRLRESLVAAIIAYEILSESKGDKYLQATALSVLFETNQEQAINYMLKEAPSCEPYILNSIMELMIENEPDFKFVPASLLVTIVRERLRELENSTKFTTLEARDKFLHTYGHIQNIHTSKV</sequence>
<gene>
    <name evidence="1" type="ORF">DSM106972_041370</name>
</gene>
<dbReference type="RefSeq" id="WP_127082561.1">
    <property type="nucleotide sequence ID" value="NZ_RSCL01000010.1"/>
</dbReference>
<dbReference type="Proteomes" id="UP000271624">
    <property type="component" value="Unassembled WGS sequence"/>
</dbReference>
<accession>A0A433VEQ7</accession>
<name>A0A433VEQ7_9CYAN</name>
<reference evidence="1" key="2">
    <citation type="journal article" date="2019" name="Genome Biol. Evol.">
        <title>Day and night: Metabolic profiles and evolutionary relationships of six axenic non-marine cyanobacteria.</title>
        <authorList>
            <person name="Will S.E."/>
            <person name="Henke P."/>
            <person name="Boedeker C."/>
            <person name="Huang S."/>
            <person name="Brinkmann H."/>
            <person name="Rohde M."/>
            <person name="Jarek M."/>
            <person name="Friedl T."/>
            <person name="Seufert S."/>
            <person name="Schumacher M."/>
            <person name="Overmann J."/>
            <person name="Neumann-Schaal M."/>
            <person name="Petersen J."/>
        </authorList>
    </citation>
    <scope>NUCLEOTIDE SEQUENCE [LARGE SCALE GENOMIC DNA]</scope>
    <source>
        <strain evidence="1">PCC 7102</strain>
    </source>
</reference>
<evidence type="ECO:0000313" key="2">
    <source>
        <dbReference type="Proteomes" id="UP000271624"/>
    </source>
</evidence>
<evidence type="ECO:0000313" key="1">
    <source>
        <dbReference type="EMBL" id="RUT04568.1"/>
    </source>
</evidence>
<dbReference type="OrthoDB" id="9904178at2"/>
<reference evidence="1" key="1">
    <citation type="submission" date="2018-12" db="EMBL/GenBank/DDBJ databases">
        <authorList>
            <person name="Will S."/>
            <person name="Neumann-Schaal M."/>
            <person name="Henke P."/>
        </authorList>
    </citation>
    <scope>NUCLEOTIDE SEQUENCE</scope>
    <source>
        <strain evidence="1">PCC 7102</strain>
    </source>
</reference>
<comment type="caution">
    <text evidence="1">The sequence shown here is derived from an EMBL/GenBank/DDBJ whole genome shotgun (WGS) entry which is preliminary data.</text>
</comment>
<organism evidence="1 2">
    <name type="scientific">Dulcicalothrix desertica PCC 7102</name>
    <dbReference type="NCBI Taxonomy" id="232991"/>
    <lineage>
        <taxon>Bacteria</taxon>
        <taxon>Bacillati</taxon>
        <taxon>Cyanobacteriota</taxon>
        <taxon>Cyanophyceae</taxon>
        <taxon>Nostocales</taxon>
        <taxon>Calotrichaceae</taxon>
        <taxon>Dulcicalothrix</taxon>
    </lineage>
</organism>
<protein>
    <recommendedName>
        <fullName evidence="3">Immunity protein 30 domain-containing protein</fullName>
    </recommendedName>
</protein>
<dbReference type="AlphaFoldDB" id="A0A433VEQ7"/>
<proteinExistence type="predicted"/>